<proteinExistence type="predicted"/>
<accession>D4Z2N3</accession>
<evidence type="ECO:0000256" key="1">
    <source>
        <dbReference type="SAM" id="MobiDB-lite"/>
    </source>
</evidence>
<feature type="region of interest" description="Disordered" evidence="1">
    <location>
        <begin position="1"/>
        <end position="22"/>
    </location>
</feature>
<gene>
    <name evidence="2" type="ordered locus">SJA_C1-20310</name>
</gene>
<name>D4Z2N3_SPHIU</name>
<dbReference type="STRING" id="452662.SJA_C1-20310"/>
<organism evidence="2 3">
    <name type="scientific">Sphingobium indicum (strain DSM 16413 / CCM 7287 / MTCC 6362 / UT26 / NBRC 101211 / UT26S)</name>
    <name type="common">Sphingobium japonicum</name>
    <dbReference type="NCBI Taxonomy" id="452662"/>
    <lineage>
        <taxon>Bacteria</taxon>
        <taxon>Pseudomonadati</taxon>
        <taxon>Pseudomonadota</taxon>
        <taxon>Alphaproteobacteria</taxon>
        <taxon>Sphingomonadales</taxon>
        <taxon>Sphingomonadaceae</taxon>
        <taxon>Sphingobium</taxon>
    </lineage>
</organism>
<dbReference type="EMBL" id="AP010803">
    <property type="protein sequence ID" value="BAI96865.1"/>
    <property type="molecule type" value="Genomic_DNA"/>
</dbReference>
<dbReference type="KEGG" id="sjp:SJA_C1-20310"/>
<evidence type="ECO:0000313" key="2">
    <source>
        <dbReference type="EMBL" id="BAI96865.1"/>
    </source>
</evidence>
<protein>
    <submittedName>
        <fullName evidence="2">Uncharacterized protein</fullName>
    </submittedName>
</protein>
<reference evidence="2 3" key="1">
    <citation type="journal article" date="2010" name="J. Bacteriol.">
        <title>Complete genome sequence of the representative gamma-hexachlorocyclohexane-degrading bacterium Sphingobium japonicum UT26.</title>
        <authorList>
            <person name="Nagata Y."/>
            <person name="Ohtsubo Y."/>
            <person name="Endo R."/>
            <person name="Ichikawa N."/>
            <person name="Ankai A."/>
            <person name="Oguchi A."/>
            <person name="Fukui S."/>
            <person name="Fujita N."/>
            <person name="Tsuda M."/>
        </authorList>
    </citation>
    <scope>NUCLEOTIDE SEQUENCE [LARGE SCALE GENOMIC DNA]</scope>
    <source>
        <strain evidence="3">DSM 16413 / CCM 7287 / MTCC 6362 / UT26 / NBRC 101211 / UT26S</strain>
    </source>
</reference>
<keyword evidence="3" id="KW-1185">Reference proteome</keyword>
<sequence length="75" mass="8279">MANWLGSRDACPNWGKPASGIQRSQQLGLKDDRCKRGNLGRGLICSVLCLRKIGEMGTIINLPPVCESAIFTYLW</sequence>
<evidence type="ECO:0000313" key="3">
    <source>
        <dbReference type="Proteomes" id="UP000007753"/>
    </source>
</evidence>
<dbReference type="HOGENOM" id="CLU_2669165_0_0_5"/>
<dbReference type="AlphaFoldDB" id="D4Z2N3"/>
<dbReference type="Proteomes" id="UP000007753">
    <property type="component" value="Chromosome 1"/>
</dbReference>